<dbReference type="Proteomes" id="UP000036681">
    <property type="component" value="Unplaced"/>
</dbReference>
<feature type="compositionally biased region" description="Acidic residues" evidence="1">
    <location>
        <begin position="42"/>
        <end position="51"/>
    </location>
</feature>
<evidence type="ECO:0000313" key="3">
    <source>
        <dbReference type="WBParaSite" id="ALUE_0002226801-mRNA-1"/>
    </source>
</evidence>
<feature type="region of interest" description="Disordered" evidence="1">
    <location>
        <begin position="1"/>
        <end position="63"/>
    </location>
</feature>
<accession>A0A0M3IU40</accession>
<evidence type="ECO:0000313" key="2">
    <source>
        <dbReference type="Proteomes" id="UP000036681"/>
    </source>
</evidence>
<dbReference type="AlphaFoldDB" id="A0A0M3IU40"/>
<evidence type="ECO:0000256" key="1">
    <source>
        <dbReference type="SAM" id="MobiDB-lite"/>
    </source>
</evidence>
<reference evidence="3" key="1">
    <citation type="submission" date="2017-02" db="UniProtKB">
        <authorList>
            <consortium name="WormBaseParasite"/>
        </authorList>
    </citation>
    <scope>IDENTIFICATION</scope>
</reference>
<sequence length="84" mass="9237">MEFAPWSEGSSAEEEEDSDVHVCDLKSAPAKMEFAPWSEGSSAEEEEDSDVKDERPLHRPETLSVAAPQTFTIITVRILSSAVI</sequence>
<keyword evidence="2" id="KW-1185">Reference proteome</keyword>
<protein>
    <submittedName>
        <fullName evidence="3">Uncharacterized protein</fullName>
    </submittedName>
</protein>
<organism evidence="2 3">
    <name type="scientific">Ascaris lumbricoides</name>
    <name type="common">Giant roundworm</name>
    <dbReference type="NCBI Taxonomy" id="6252"/>
    <lineage>
        <taxon>Eukaryota</taxon>
        <taxon>Metazoa</taxon>
        <taxon>Ecdysozoa</taxon>
        <taxon>Nematoda</taxon>
        <taxon>Chromadorea</taxon>
        <taxon>Rhabditida</taxon>
        <taxon>Spirurina</taxon>
        <taxon>Ascaridomorpha</taxon>
        <taxon>Ascaridoidea</taxon>
        <taxon>Ascarididae</taxon>
        <taxon>Ascaris</taxon>
    </lineage>
</organism>
<dbReference type="WBParaSite" id="ALUE_0002226801-mRNA-1">
    <property type="protein sequence ID" value="ALUE_0002226801-mRNA-1"/>
    <property type="gene ID" value="ALUE_0002226801"/>
</dbReference>
<feature type="compositionally biased region" description="Basic and acidic residues" evidence="1">
    <location>
        <begin position="52"/>
        <end position="61"/>
    </location>
</feature>
<name>A0A0M3IU40_ASCLU</name>
<proteinExistence type="predicted"/>